<protein>
    <submittedName>
        <fullName evidence="1">Uncharacterized protein</fullName>
    </submittedName>
</protein>
<organism evidence="1 2">
    <name type="scientific">Roseinatronobacter alkalisoli</name>
    <dbReference type="NCBI Taxonomy" id="3028235"/>
    <lineage>
        <taxon>Bacteria</taxon>
        <taxon>Pseudomonadati</taxon>
        <taxon>Pseudomonadota</taxon>
        <taxon>Alphaproteobacteria</taxon>
        <taxon>Rhodobacterales</taxon>
        <taxon>Paracoccaceae</taxon>
        <taxon>Roseinatronobacter</taxon>
    </lineage>
</organism>
<keyword evidence="2" id="KW-1185">Reference proteome</keyword>
<proteinExistence type="predicted"/>
<evidence type="ECO:0000313" key="2">
    <source>
        <dbReference type="Proteomes" id="UP001431784"/>
    </source>
</evidence>
<comment type="caution">
    <text evidence="1">The sequence shown here is derived from an EMBL/GenBank/DDBJ whole genome shotgun (WGS) entry which is preliminary data.</text>
</comment>
<name>A0ABT5T4N0_9RHOB</name>
<evidence type="ECO:0000313" key="1">
    <source>
        <dbReference type="EMBL" id="MDD7970072.1"/>
    </source>
</evidence>
<accession>A0ABT5T4N0</accession>
<sequence length="320" mass="35623">MKLWKGENPLSQLWAEASLKIRAQGDGWQFWVEWYENALYGRQQDWALLTKIALISPEDWDKGADHVNALIAEIRLQHVAETRPLGEDAIEKGADGLWRRVGRSDIDRDILQDAIDSVRDEIRHLRGKLQGPQGNMFTALVTGLDLLEDRIARHPDRPLRLHDVFLRVQGHITRNLASGELPDDDCVRDLSSVLGNAALDMCNACPKTQSVVQARMTVRLTDADPQTRADLELIAEGAAHLSDATLATELRADAQDAADTSIPLNEKASTLYRLQTRLAKIVTQDGNNLVDALVRVGALTAGVEAYFWLITTLLRFVIGI</sequence>
<dbReference type="Proteomes" id="UP001431784">
    <property type="component" value="Unassembled WGS sequence"/>
</dbReference>
<dbReference type="RefSeq" id="WP_274350632.1">
    <property type="nucleotide sequence ID" value="NZ_JAQZSM010000002.1"/>
</dbReference>
<dbReference type="EMBL" id="JAQZSM010000002">
    <property type="protein sequence ID" value="MDD7970072.1"/>
    <property type="molecule type" value="Genomic_DNA"/>
</dbReference>
<gene>
    <name evidence="1" type="ORF">PUT78_03080</name>
</gene>
<reference evidence="1" key="1">
    <citation type="submission" date="2023-02" db="EMBL/GenBank/DDBJ databases">
        <title>Description of Roseinatronobacter alkalisoli sp. nov., an alkaliphilic bacerium isolated from soda soil.</title>
        <authorList>
            <person name="Wei W."/>
        </authorList>
    </citation>
    <scope>NUCLEOTIDE SEQUENCE</scope>
    <source>
        <strain evidence="1">HJB301</strain>
    </source>
</reference>